<dbReference type="InterPro" id="IPR000743">
    <property type="entry name" value="Glyco_hydro_28"/>
</dbReference>
<keyword evidence="5" id="KW-0732">Signal</keyword>
<dbReference type="PANTHER" id="PTHR31339:SF9">
    <property type="entry name" value="PLASMIN AND FIBRONECTIN-BINDING PROTEIN A"/>
    <property type="match status" value="1"/>
</dbReference>
<evidence type="ECO:0000313" key="7">
    <source>
        <dbReference type="Proteomes" id="UP000650424"/>
    </source>
</evidence>
<protein>
    <submittedName>
        <fullName evidence="6">Polygalacturonase</fullName>
    </submittedName>
</protein>
<organism evidence="6 7">
    <name type="scientific">Undibacterium hunanense</name>
    <dbReference type="NCBI Taxonomy" id="2762292"/>
    <lineage>
        <taxon>Bacteria</taxon>
        <taxon>Pseudomonadati</taxon>
        <taxon>Pseudomonadota</taxon>
        <taxon>Betaproteobacteria</taxon>
        <taxon>Burkholderiales</taxon>
        <taxon>Oxalobacteraceae</taxon>
        <taxon>Undibacterium</taxon>
    </lineage>
</organism>
<comment type="caution">
    <text evidence="6">The sequence shown here is derived from an EMBL/GenBank/DDBJ whole genome shotgun (WGS) entry which is preliminary data.</text>
</comment>
<dbReference type="PROSITE" id="PS00502">
    <property type="entry name" value="POLYGALACTURONASE"/>
    <property type="match status" value="1"/>
</dbReference>
<accession>A0ABR6ZRG1</accession>
<proteinExistence type="inferred from homology"/>
<reference evidence="6 7" key="1">
    <citation type="submission" date="2020-08" db="EMBL/GenBank/DDBJ databases">
        <title>Novel species isolated from subtropical streams in China.</title>
        <authorList>
            <person name="Lu H."/>
        </authorList>
    </citation>
    <scope>NUCLEOTIDE SEQUENCE [LARGE SCALE GENOMIC DNA]</scope>
    <source>
        <strain evidence="6 7">CY18W</strain>
    </source>
</reference>
<evidence type="ECO:0000256" key="2">
    <source>
        <dbReference type="ARBA" id="ARBA00022801"/>
    </source>
</evidence>
<dbReference type="Pfam" id="PF00295">
    <property type="entry name" value="Glyco_hydro_28"/>
    <property type="match status" value="1"/>
</dbReference>
<evidence type="ECO:0000256" key="1">
    <source>
        <dbReference type="ARBA" id="ARBA00008834"/>
    </source>
</evidence>
<dbReference type="Gene3D" id="2.160.20.10">
    <property type="entry name" value="Single-stranded right-handed beta-helix, Pectin lyase-like"/>
    <property type="match status" value="1"/>
</dbReference>
<keyword evidence="3 4" id="KW-0326">Glycosidase</keyword>
<feature type="chain" id="PRO_5046029016" evidence="5">
    <location>
        <begin position="35"/>
        <end position="438"/>
    </location>
</feature>
<dbReference type="PANTHER" id="PTHR31339">
    <property type="entry name" value="PECTIN LYASE-RELATED"/>
    <property type="match status" value="1"/>
</dbReference>
<dbReference type="Proteomes" id="UP000650424">
    <property type="component" value="Unassembled WGS sequence"/>
</dbReference>
<sequence>MHCFTSIQIHRHILNWQSLLGLTALASLVPVAQAQDTRNVREPVMPATCTVLLAEPSTPSRNDAPRIQAAMDKCTAGQAVHLAPGSGNTSFTSGPLKLRSGVTLVVDAGTILYTSTNPLLFDRGAKTCGTNDATGKGCQPFITVEGVNGTGIMGEGVIDGQGGQLIDGKNETWWQIARRAQKEKQRQNVPRLIQLDKVQDFTMHRITLRNSPNFHVAMNRVDGFTAWGIRIDTPHDARNTDGIDPGASRNVTIAYSHIRTGDDNVAIKAGSSGPSENISILHNHFYSGHGMSIGSETNGGVRNVLVEDLVMDGTTSGLRIKSNDRRGGIVSGVVYRDVCLRDIRWPLYINTQYEPGPAGDLIPSYTDIRMERVHSLTPGQVILQGYDEQRPLHLALKDVVVDGNPVVKLEFAKLTGQLNAPDAQAVNCTERFVPFRQS</sequence>
<keyword evidence="7" id="KW-1185">Reference proteome</keyword>
<comment type="similarity">
    <text evidence="1 4">Belongs to the glycosyl hydrolase 28 family.</text>
</comment>
<gene>
    <name evidence="6" type="ORF">H8L32_13275</name>
</gene>
<evidence type="ECO:0000313" key="6">
    <source>
        <dbReference type="EMBL" id="MBC3918457.1"/>
    </source>
</evidence>
<dbReference type="InterPro" id="IPR051801">
    <property type="entry name" value="GH28_Enzymes"/>
</dbReference>
<dbReference type="InterPro" id="IPR012334">
    <property type="entry name" value="Pectin_lyas_fold"/>
</dbReference>
<dbReference type="RefSeq" id="WP_186947720.1">
    <property type="nucleotide sequence ID" value="NZ_JACOGF010000006.1"/>
</dbReference>
<evidence type="ECO:0000256" key="4">
    <source>
        <dbReference type="RuleBase" id="RU361169"/>
    </source>
</evidence>
<evidence type="ECO:0000256" key="5">
    <source>
        <dbReference type="SAM" id="SignalP"/>
    </source>
</evidence>
<dbReference type="InterPro" id="IPR011050">
    <property type="entry name" value="Pectin_lyase_fold/virulence"/>
</dbReference>
<evidence type="ECO:0000256" key="3">
    <source>
        <dbReference type="ARBA" id="ARBA00023295"/>
    </source>
</evidence>
<feature type="signal peptide" evidence="5">
    <location>
        <begin position="1"/>
        <end position="34"/>
    </location>
</feature>
<dbReference type="SUPFAM" id="SSF51126">
    <property type="entry name" value="Pectin lyase-like"/>
    <property type="match status" value="1"/>
</dbReference>
<name>A0ABR6ZRG1_9BURK</name>
<keyword evidence="2 4" id="KW-0378">Hydrolase</keyword>
<dbReference type="EMBL" id="JACOGF010000006">
    <property type="protein sequence ID" value="MBC3918457.1"/>
    <property type="molecule type" value="Genomic_DNA"/>
</dbReference>